<feature type="region of interest" description="Disordered" evidence="1">
    <location>
        <begin position="46"/>
        <end position="67"/>
    </location>
</feature>
<dbReference type="EMBL" id="DSLL01000030">
    <property type="protein sequence ID" value="HEH31041.1"/>
    <property type="molecule type" value="Genomic_DNA"/>
</dbReference>
<sequence length="104" mass="11483">MEKKEIVVEEDFQVFIIRPVNGAFSSDDVSIALKAIKKFLKGELNVDSKDVQSSQKSNGYSHNGNNGNGHSPWLLAWLAEANGYRDGSHLLRAMAKALLNPNQL</sequence>
<dbReference type="AlphaFoldDB" id="A0A7J2T9J1"/>
<feature type="compositionally biased region" description="Low complexity" evidence="1">
    <location>
        <begin position="57"/>
        <end position="67"/>
    </location>
</feature>
<evidence type="ECO:0000313" key="2">
    <source>
        <dbReference type="EMBL" id="HEH31041.1"/>
    </source>
</evidence>
<organism evidence="2">
    <name type="scientific">Ignisphaera aggregans</name>
    <dbReference type="NCBI Taxonomy" id="334771"/>
    <lineage>
        <taxon>Archaea</taxon>
        <taxon>Thermoproteota</taxon>
        <taxon>Thermoprotei</taxon>
        <taxon>Desulfurococcales</taxon>
        <taxon>Desulfurococcaceae</taxon>
        <taxon>Ignisphaera</taxon>
    </lineage>
</organism>
<reference evidence="2" key="1">
    <citation type="journal article" date="2020" name="mSystems">
        <title>Genome- and Community-Level Interaction Insights into Carbon Utilization and Element Cycling Functions of Hydrothermarchaeota in Hydrothermal Sediment.</title>
        <authorList>
            <person name="Zhou Z."/>
            <person name="Liu Y."/>
            <person name="Xu W."/>
            <person name="Pan J."/>
            <person name="Luo Z.H."/>
            <person name="Li M."/>
        </authorList>
    </citation>
    <scope>NUCLEOTIDE SEQUENCE [LARGE SCALE GENOMIC DNA]</scope>
    <source>
        <strain evidence="2">SpSt-27</strain>
    </source>
</reference>
<name>A0A7J2T9J1_9CREN</name>
<protein>
    <submittedName>
        <fullName evidence="2">Uncharacterized protein</fullName>
    </submittedName>
</protein>
<proteinExistence type="predicted"/>
<gene>
    <name evidence="2" type="ORF">ENP99_02865</name>
</gene>
<evidence type="ECO:0000256" key="1">
    <source>
        <dbReference type="SAM" id="MobiDB-lite"/>
    </source>
</evidence>
<accession>A0A7J2T9J1</accession>
<comment type="caution">
    <text evidence="2">The sequence shown here is derived from an EMBL/GenBank/DDBJ whole genome shotgun (WGS) entry which is preliminary data.</text>
</comment>